<evidence type="ECO:0000313" key="2">
    <source>
        <dbReference type="EMBL" id="SSC67339.1"/>
    </source>
</evidence>
<dbReference type="Proteomes" id="UP000254764">
    <property type="component" value="Unassembled WGS sequence"/>
</dbReference>
<evidence type="ECO:0000313" key="3">
    <source>
        <dbReference type="Proteomes" id="UP000254764"/>
    </source>
</evidence>
<sequence>MGGVIGMGVDAATGAAKDHYPNPAQFVLQPIDPKNPATPPQISFQDEVLRDIEAEKAKARDKSAPMS</sequence>
<reference evidence="3" key="1">
    <citation type="submission" date="2018-07" db="EMBL/GenBank/DDBJ databases">
        <authorList>
            <person name="Peiro R."/>
            <person name="Begona"/>
            <person name="Cbmso G."/>
            <person name="Lopez M."/>
            <person name="Gonzalez S."/>
        </authorList>
    </citation>
    <scope>NUCLEOTIDE SEQUENCE [LARGE SCALE GENOMIC DNA]</scope>
</reference>
<organism evidence="2 3">
    <name type="scientific">Ciceribacter selenitireducens ATCC BAA-1503</name>
    <dbReference type="NCBI Taxonomy" id="1336235"/>
    <lineage>
        <taxon>Bacteria</taxon>
        <taxon>Pseudomonadati</taxon>
        <taxon>Pseudomonadota</taxon>
        <taxon>Alphaproteobacteria</taxon>
        <taxon>Hyphomicrobiales</taxon>
        <taxon>Rhizobiaceae</taxon>
        <taxon>Ciceribacter</taxon>
    </lineage>
</organism>
<protein>
    <submittedName>
        <fullName evidence="2">Uncharacterized protein</fullName>
    </submittedName>
</protein>
<accession>A0A376AHR9</accession>
<proteinExistence type="predicted"/>
<evidence type="ECO:0000256" key="1">
    <source>
        <dbReference type="SAM" id="MobiDB-lite"/>
    </source>
</evidence>
<feature type="region of interest" description="Disordered" evidence="1">
    <location>
        <begin position="14"/>
        <end position="45"/>
    </location>
</feature>
<dbReference type="EMBL" id="UEYP01000004">
    <property type="protein sequence ID" value="SSC67339.1"/>
    <property type="molecule type" value="Genomic_DNA"/>
</dbReference>
<dbReference type="AlphaFoldDB" id="A0A376AHR9"/>
<keyword evidence="3" id="KW-1185">Reference proteome</keyword>
<gene>
    <name evidence="2" type="ORF">RHIZ70_3047</name>
</gene>
<name>A0A376AHR9_9HYPH</name>